<proteinExistence type="inferred from homology"/>
<evidence type="ECO:0000313" key="3">
    <source>
        <dbReference type="WBParaSite" id="PTRK_0000151000.1"/>
    </source>
</evidence>
<dbReference type="GO" id="GO:0010508">
    <property type="term" value="P:positive regulation of autophagy"/>
    <property type="evidence" value="ECO:0007669"/>
    <property type="project" value="TreeGrafter"/>
</dbReference>
<evidence type="ECO:0000256" key="1">
    <source>
        <dbReference type="ARBA" id="ARBA00008433"/>
    </source>
</evidence>
<dbReference type="InterPro" id="IPR009348">
    <property type="entry name" value="NPR2-like"/>
</dbReference>
<comment type="similarity">
    <text evidence="1">Belongs to the NPR2 family.</text>
</comment>
<dbReference type="WBParaSite" id="PTRK_0000151000.1">
    <property type="protein sequence ID" value="PTRK_0000151000.1"/>
    <property type="gene ID" value="PTRK_0000151000"/>
</dbReference>
<dbReference type="GO" id="GO:1904262">
    <property type="term" value="P:negative regulation of TORC1 signaling"/>
    <property type="evidence" value="ECO:0007669"/>
    <property type="project" value="TreeGrafter"/>
</dbReference>
<dbReference type="STRING" id="131310.A0A0N4Z3L7"/>
<name>A0A0N4Z3L7_PARTI</name>
<keyword evidence="2" id="KW-1185">Reference proteome</keyword>
<organism evidence="2 3">
    <name type="scientific">Parastrongyloides trichosuri</name>
    <name type="common">Possum-specific nematode worm</name>
    <dbReference type="NCBI Taxonomy" id="131310"/>
    <lineage>
        <taxon>Eukaryota</taxon>
        <taxon>Metazoa</taxon>
        <taxon>Ecdysozoa</taxon>
        <taxon>Nematoda</taxon>
        <taxon>Chromadorea</taxon>
        <taxon>Rhabditida</taxon>
        <taxon>Tylenchina</taxon>
        <taxon>Panagrolaimomorpha</taxon>
        <taxon>Strongyloidoidea</taxon>
        <taxon>Strongyloididae</taxon>
        <taxon>Parastrongyloides</taxon>
    </lineage>
</organism>
<reference evidence="3" key="1">
    <citation type="submission" date="2017-02" db="UniProtKB">
        <authorList>
            <consortium name="WormBaseParasite"/>
        </authorList>
    </citation>
    <scope>IDENTIFICATION</scope>
</reference>
<dbReference type="PANTHER" id="PTHR12991">
    <property type="entry name" value="NITROGEN PERMEASE REGULATOR 2/TUMOR SUPPRESSOR CANDIDATE 4"/>
    <property type="match status" value="1"/>
</dbReference>
<dbReference type="GO" id="GO:0034198">
    <property type="term" value="P:cellular response to amino acid starvation"/>
    <property type="evidence" value="ECO:0007669"/>
    <property type="project" value="TreeGrafter"/>
</dbReference>
<dbReference type="Pfam" id="PF06218">
    <property type="entry name" value="NPR2"/>
    <property type="match status" value="2"/>
</dbReference>
<dbReference type="AlphaFoldDB" id="A0A0N4Z3L7"/>
<sequence length="404" mass="46745">MAEFAFPKNIPKNPGSPKLLSPSSFLEGIVFFVFDNEIGPMIKYQIPDNIISNDFVHDNSVLVIPKDDFMGKMLKFNSTGITLMGRPISIKNDSYERNKFMFNCCFAIKADSSAEYAYSSVVRKISEYLEEMEVEKKILSSGDFDLEGLLRQIYKDLTEKGQCVYSIDSGLKIYLKPDSNLERRVAPIVDEYMVPIFNRLPIPTKQEQLCRMDLLCKKICPLIDGVNTIKEISNEVEIDTDLVVRCIKNLNVYGYVTLLPLFMYGNCYGQTENIIEFRKNEALKEECLAFVKLNKRLRKVVFDDVYRLYLSLSPNLTVRQWCLDFNPRNYGVDERKLIQYGVYRKLITKINIYPLSLNPNDKTQIAEICNGKNNLEYLSLYYGLPKEEFLGILRAQKNFVFIKQ</sequence>
<dbReference type="Proteomes" id="UP000038045">
    <property type="component" value="Unplaced"/>
</dbReference>
<dbReference type="GO" id="GO:1990130">
    <property type="term" value="C:GATOR1 complex"/>
    <property type="evidence" value="ECO:0007669"/>
    <property type="project" value="TreeGrafter"/>
</dbReference>
<evidence type="ECO:0000313" key="2">
    <source>
        <dbReference type="Proteomes" id="UP000038045"/>
    </source>
</evidence>
<dbReference type="GO" id="GO:0005774">
    <property type="term" value="C:vacuolar membrane"/>
    <property type="evidence" value="ECO:0007669"/>
    <property type="project" value="TreeGrafter"/>
</dbReference>
<accession>A0A0N4Z3L7</accession>
<protein>
    <submittedName>
        <fullName evidence="3">Nitrogen permease regulator 2</fullName>
    </submittedName>
</protein>
<dbReference type="GO" id="GO:0005096">
    <property type="term" value="F:GTPase activator activity"/>
    <property type="evidence" value="ECO:0007669"/>
    <property type="project" value="TreeGrafter"/>
</dbReference>
<dbReference type="PANTHER" id="PTHR12991:SF10">
    <property type="entry name" value="GATOR COMPLEX PROTEIN NPRL2"/>
    <property type="match status" value="1"/>
</dbReference>